<organism evidence="1 2">
    <name type="scientific">Diabrotica balteata</name>
    <name type="common">Banded cucumber beetle</name>
    <dbReference type="NCBI Taxonomy" id="107213"/>
    <lineage>
        <taxon>Eukaryota</taxon>
        <taxon>Metazoa</taxon>
        <taxon>Ecdysozoa</taxon>
        <taxon>Arthropoda</taxon>
        <taxon>Hexapoda</taxon>
        <taxon>Insecta</taxon>
        <taxon>Pterygota</taxon>
        <taxon>Neoptera</taxon>
        <taxon>Endopterygota</taxon>
        <taxon>Coleoptera</taxon>
        <taxon>Polyphaga</taxon>
        <taxon>Cucujiformia</taxon>
        <taxon>Chrysomeloidea</taxon>
        <taxon>Chrysomelidae</taxon>
        <taxon>Galerucinae</taxon>
        <taxon>Diabroticina</taxon>
        <taxon>Diabroticites</taxon>
        <taxon>Diabrotica</taxon>
    </lineage>
</organism>
<name>A0A9N9SZB8_DIABA</name>
<proteinExistence type="predicted"/>
<dbReference type="AlphaFoldDB" id="A0A9N9SZB8"/>
<protein>
    <submittedName>
        <fullName evidence="1">Uncharacterized protein</fullName>
    </submittedName>
</protein>
<dbReference type="OrthoDB" id="6734932at2759"/>
<reference evidence="1" key="1">
    <citation type="submission" date="2022-01" db="EMBL/GenBank/DDBJ databases">
        <authorList>
            <person name="King R."/>
        </authorList>
    </citation>
    <scope>NUCLEOTIDE SEQUENCE</scope>
</reference>
<evidence type="ECO:0000313" key="2">
    <source>
        <dbReference type="Proteomes" id="UP001153709"/>
    </source>
</evidence>
<accession>A0A9N9SZB8</accession>
<sequence>MQDNNLKNISTGEPTYWPTDRNKISDVVDFGVAMGSPNNHLIDFVLIEVRSEILHRPPSATIPNKFTN</sequence>
<gene>
    <name evidence="1" type="ORF">DIABBA_LOCUS6827</name>
</gene>
<dbReference type="Proteomes" id="UP001153709">
    <property type="component" value="Chromosome 4"/>
</dbReference>
<dbReference type="EMBL" id="OU898279">
    <property type="protein sequence ID" value="CAG9833421.1"/>
    <property type="molecule type" value="Genomic_DNA"/>
</dbReference>
<keyword evidence="2" id="KW-1185">Reference proteome</keyword>
<evidence type="ECO:0000313" key="1">
    <source>
        <dbReference type="EMBL" id="CAG9833421.1"/>
    </source>
</evidence>